<dbReference type="AlphaFoldDB" id="A0A517Q9D2"/>
<gene>
    <name evidence="1" type="ORF">Enr10x_35550</name>
</gene>
<keyword evidence="2" id="KW-1185">Reference proteome</keyword>
<name>A0A517Q9D2_9PLAN</name>
<proteinExistence type="predicted"/>
<dbReference type="Proteomes" id="UP000315647">
    <property type="component" value="Chromosome"/>
</dbReference>
<sequence>MAQYTQICSECGATGIVNYCQHLIGGELLWSGQSTCESCGANIEFDDRGDLPEELKPAILAEEGEWQLVLDDRNDLVPALRVIRERLQVSLQESKAILNDLRGTKTTLAWIQDGLRQVNLSSTLVSCSRAGNIGEMGQGQ</sequence>
<dbReference type="EMBL" id="CP037421">
    <property type="protein sequence ID" value="QDT28215.1"/>
    <property type="molecule type" value="Genomic_DNA"/>
</dbReference>
<accession>A0A517Q9D2</accession>
<dbReference type="RefSeq" id="WP_145450803.1">
    <property type="nucleotide sequence ID" value="NZ_CP037421.1"/>
</dbReference>
<organism evidence="1 2">
    <name type="scientific">Gimesia panareensis</name>
    <dbReference type="NCBI Taxonomy" id="2527978"/>
    <lineage>
        <taxon>Bacteria</taxon>
        <taxon>Pseudomonadati</taxon>
        <taxon>Planctomycetota</taxon>
        <taxon>Planctomycetia</taxon>
        <taxon>Planctomycetales</taxon>
        <taxon>Planctomycetaceae</taxon>
        <taxon>Gimesia</taxon>
    </lineage>
</organism>
<reference evidence="1 2" key="1">
    <citation type="submission" date="2019-03" db="EMBL/GenBank/DDBJ databases">
        <title>Deep-cultivation of Planctomycetes and their phenomic and genomic characterization uncovers novel biology.</title>
        <authorList>
            <person name="Wiegand S."/>
            <person name="Jogler M."/>
            <person name="Boedeker C."/>
            <person name="Pinto D."/>
            <person name="Vollmers J."/>
            <person name="Rivas-Marin E."/>
            <person name="Kohn T."/>
            <person name="Peeters S.H."/>
            <person name="Heuer A."/>
            <person name="Rast P."/>
            <person name="Oberbeckmann S."/>
            <person name="Bunk B."/>
            <person name="Jeske O."/>
            <person name="Meyerdierks A."/>
            <person name="Storesund J.E."/>
            <person name="Kallscheuer N."/>
            <person name="Luecker S."/>
            <person name="Lage O.M."/>
            <person name="Pohl T."/>
            <person name="Merkel B.J."/>
            <person name="Hornburger P."/>
            <person name="Mueller R.-W."/>
            <person name="Bruemmer F."/>
            <person name="Labrenz M."/>
            <person name="Spormann A.M."/>
            <person name="Op den Camp H."/>
            <person name="Overmann J."/>
            <person name="Amann R."/>
            <person name="Jetten M.S.M."/>
            <person name="Mascher T."/>
            <person name="Medema M.H."/>
            <person name="Devos D.P."/>
            <person name="Kaster A.-K."/>
            <person name="Ovreas L."/>
            <person name="Rohde M."/>
            <person name="Galperin M.Y."/>
            <person name="Jogler C."/>
        </authorList>
    </citation>
    <scope>NUCLEOTIDE SEQUENCE [LARGE SCALE GENOMIC DNA]</scope>
    <source>
        <strain evidence="1 2">Enr10</strain>
    </source>
</reference>
<protein>
    <submittedName>
        <fullName evidence="1">Uncharacterized protein</fullName>
    </submittedName>
</protein>
<evidence type="ECO:0000313" key="1">
    <source>
        <dbReference type="EMBL" id="QDT28215.1"/>
    </source>
</evidence>
<evidence type="ECO:0000313" key="2">
    <source>
        <dbReference type="Proteomes" id="UP000315647"/>
    </source>
</evidence>